<keyword evidence="3" id="KW-1185">Reference proteome</keyword>
<reference evidence="2 3" key="1">
    <citation type="submission" date="2018-10" db="EMBL/GenBank/DDBJ databases">
        <title>Isolation, diversity and antibacterial activity of antinobacteria from the wheat rhizosphere soil.</title>
        <authorList>
            <person name="Sun T."/>
        </authorList>
    </citation>
    <scope>NUCLEOTIDE SEQUENCE [LARGE SCALE GENOMIC DNA]</scope>
    <source>
        <strain evidence="2 3">SJ-23</strain>
    </source>
</reference>
<evidence type="ECO:0000259" key="1">
    <source>
        <dbReference type="SMART" id="SM00829"/>
    </source>
</evidence>
<name>A0A3M8A515_9MICO</name>
<dbReference type="SMART" id="SM00829">
    <property type="entry name" value="PKS_ER"/>
    <property type="match status" value="1"/>
</dbReference>
<proteinExistence type="predicted"/>
<protein>
    <submittedName>
        <fullName evidence="2">NAD(P)-dependent alcohol dehydrogenase</fullName>
    </submittedName>
</protein>
<dbReference type="InterPro" id="IPR020843">
    <property type="entry name" value="ER"/>
</dbReference>
<dbReference type="InterPro" id="IPR013154">
    <property type="entry name" value="ADH-like_N"/>
</dbReference>
<organism evidence="2 3">
    <name type="scientific">Agromyces tardus</name>
    <dbReference type="NCBI Taxonomy" id="2583849"/>
    <lineage>
        <taxon>Bacteria</taxon>
        <taxon>Bacillati</taxon>
        <taxon>Actinomycetota</taxon>
        <taxon>Actinomycetes</taxon>
        <taxon>Micrococcales</taxon>
        <taxon>Microbacteriaceae</taxon>
        <taxon>Agromyces</taxon>
    </lineage>
</organism>
<dbReference type="AlphaFoldDB" id="A0A3M8A515"/>
<comment type="caution">
    <text evidence="2">The sequence shown here is derived from an EMBL/GenBank/DDBJ whole genome shotgun (WGS) entry which is preliminary data.</text>
</comment>
<dbReference type="GO" id="GO:0016491">
    <property type="term" value="F:oxidoreductase activity"/>
    <property type="evidence" value="ECO:0007669"/>
    <property type="project" value="InterPro"/>
</dbReference>
<dbReference type="Gene3D" id="3.40.50.720">
    <property type="entry name" value="NAD(P)-binding Rossmann-like Domain"/>
    <property type="match status" value="1"/>
</dbReference>
<evidence type="ECO:0000313" key="2">
    <source>
        <dbReference type="EMBL" id="RNB46142.1"/>
    </source>
</evidence>
<dbReference type="OrthoDB" id="9790818at2"/>
<dbReference type="Pfam" id="PF13602">
    <property type="entry name" value="ADH_zinc_N_2"/>
    <property type="match status" value="1"/>
</dbReference>
<dbReference type="SUPFAM" id="SSF50129">
    <property type="entry name" value="GroES-like"/>
    <property type="match status" value="1"/>
</dbReference>
<evidence type="ECO:0000313" key="3">
    <source>
        <dbReference type="Proteomes" id="UP000275048"/>
    </source>
</evidence>
<dbReference type="InterPro" id="IPR036291">
    <property type="entry name" value="NAD(P)-bd_dom_sf"/>
</dbReference>
<dbReference type="InterPro" id="IPR050700">
    <property type="entry name" value="YIM1/Zinc_Alcohol_DH_Fams"/>
</dbReference>
<sequence>MRAIVRDRFGGPEELRLDEVEEPTPGDEDVVIRVHASSVNSADLRILRADPSISRLAFGLRRPRHRVLGRDVAGVVASVGAKVTRLRPGDRVCCEADDGAYAEFVRVPEQFVAAIPEALSFEQAATIPLAGGTALQAVRAAGPIGVGTSVLVTGASGNVGLFAVQFAAASGAEVTAVCSGAKADLVRQAGAGHVIDYRTQDVTAQAERYDVVIDIAGDRPWSQLRRVLAPKGTLVLVSGGGGPVLGPLPNIAGALVASPFVSQRLVSVAAVRRREDVERIAAMVAAGEVTPVIDRVVPLDQVPEAFRLLGAGEARGKLVIAV</sequence>
<dbReference type="Proteomes" id="UP000275048">
    <property type="component" value="Unassembled WGS sequence"/>
</dbReference>
<dbReference type="Pfam" id="PF08240">
    <property type="entry name" value="ADH_N"/>
    <property type="match status" value="1"/>
</dbReference>
<dbReference type="SUPFAM" id="SSF51735">
    <property type="entry name" value="NAD(P)-binding Rossmann-fold domains"/>
    <property type="match status" value="1"/>
</dbReference>
<dbReference type="RefSeq" id="WP_122937826.1">
    <property type="nucleotide sequence ID" value="NZ_JBHSNT010000063.1"/>
</dbReference>
<dbReference type="PANTHER" id="PTHR11695">
    <property type="entry name" value="ALCOHOL DEHYDROGENASE RELATED"/>
    <property type="match status" value="1"/>
</dbReference>
<dbReference type="Gene3D" id="3.90.180.10">
    <property type="entry name" value="Medium-chain alcohol dehydrogenases, catalytic domain"/>
    <property type="match status" value="1"/>
</dbReference>
<dbReference type="InterPro" id="IPR011032">
    <property type="entry name" value="GroES-like_sf"/>
</dbReference>
<gene>
    <name evidence="2" type="ORF">EDM22_14640</name>
</gene>
<feature type="domain" description="Enoyl reductase (ER)" evidence="1">
    <location>
        <begin position="10"/>
        <end position="320"/>
    </location>
</feature>
<dbReference type="CDD" id="cd08267">
    <property type="entry name" value="MDR1"/>
    <property type="match status" value="1"/>
</dbReference>
<accession>A0A3M8A515</accession>
<dbReference type="PANTHER" id="PTHR11695:SF294">
    <property type="entry name" value="RETICULON-4-INTERACTING PROTEIN 1, MITOCHONDRIAL"/>
    <property type="match status" value="1"/>
</dbReference>
<dbReference type="EMBL" id="RHHB01000037">
    <property type="protein sequence ID" value="RNB46142.1"/>
    <property type="molecule type" value="Genomic_DNA"/>
</dbReference>